<sequence>MKKAATLVLLILSVTTTAQVGIGTLTPNLSAKLEIKSNTKGLLIPRLDIDNLSTASPVSSVTINESLLVYNTNKTSGKGFYYWNGMLWEKVVDITTASNLIATQADNQQITSFLLNSSNTLTIELENGGSQSVDLSSLLGGNELLTGEGSPTSNSIDPVTGVLYVDTNSGEVYSSDGTLWESVVSSGADGKSAYQTWLDAGNSGTETDFITYLKGETGAAGTDGQDAALSGSGNPNGIVTGIAGQVYTDTVSGILYKTSDGTTWGVVDSDTQDLSLIGNTISLVNGGAVDIGASFLAGDVAGNNVLATTNQTNITTINSYLARLNSIRIVKNPTSSTTINNSDGTVIIEQTGLLNLGLGKDIILPTPNSSNLGNKLVIVNRAGNGLLIGLSVSLNLNVIGGGSIKGSGLSSLGTSLLGINSSITIQCGFDGTNYYWYKIDSTSL</sequence>
<proteinExistence type="predicted"/>
<dbReference type="AlphaFoldDB" id="A0A3E0HFE7"/>
<keyword evidence="1" id="KW-0732">Signal</keyword>
<reference evidence="2 3" key="1">
    <citation type="submission" date="2018-08" db="EMBL/GenBank/DDBJ databases">
        <title>Genomic Encyclopedia of Type Strains, Phase IV (KMG-IV): sequencing the most valuable type-strain genomes for metagenomic binning, comparative biology and taxonomic classification.</title>
        <authorList>
            <person name="Goeker M."/>
        </authorList>
    </citation>
    <scope>NUCLEOTIDE SEQUENCE [LARGE SCALE GENOMIC DNA]</scope>
    <source>
        <strain evidence="2 3">DSM 18841</strain>
    </source>
</reference>
<evidence type="ECO:0000256" key="1">
    <source>
        <dbReference type="SAM" id="SignalP"/>
    </source>
</evidence>
<dbReference type="RefSeq" id="WP_115902209.1">
    <property type="nucleotide sequence ID" value="NZ_QUNS01000012.1"/>
</dbReference>
<dbReference type="OrthoDB" id="1488700at2"/>
<feature type="chain" id="PRO_5017758408" evidence="1">
    <location>
        <begin position="21"/>
        <end position="444"/>
    </location>
</feature>
<comment type="caution">
    <text evidence="2">The sequence shown here is derived from an EMBL/GenBank/DDBJ whole genome shotgun (WGS) entry which is preliminary data.</text>
</comment>
<accession>A0A3E0HFE7</accession>
<organism evidence="2 3">
    <name type="scientific">Tenacibaculum gallaicum</name>
    <dbReference type="NCBI Taxonomy" id="561505"/>
    <lineage>
        <taxon>Bacteria</taxon>
        <taxon>Pseudomonadati</taxon>
        <taxon>Bacteroidota</taxon>
        <taxon>Flavobacteriia</taxon>
        <taxon>Flavobacteriales</taxon>
        <taxon>Flavobacteriaceae</taxon>
        <taxon>Tenacibaculum</taxon>
    </lineage>
</organism>
<keyword evidence="3" id="KW-1185">Reference proteome</keyword>
<gene>
    <name evidence="2" type="ORF">C7448_11223</name>
</gene>
<name>A0A3E0HFE7_9FLAO</name>
<evidence type="ECO:0000313" key="3">
    <source>
        <dbReference type="Proteomes" id="UP000256884"/>
    </source>
</evidence>
<dbReference type="EMBL" id="QUNS01000012">
    <property type="protein sequence ID" value="REH43917.1"/>
    <property type="molecule type" value="Genomic_DNA"/>
</dbReference>
<feature type="signal peptide" evidence="1">
    <location>
        <begin position="1"/>
        <end position="20"/>
    </location>
</feature>
<evidence type="ECO:0000313" key="2">
    <source>
        <dbReference type="EMBL" id="REH43917.1"/>
    </source>
</evidence>
<protein>
    <submittedName>
        <fullName evidence="2">Uncharacterized protein</fullName>
    </submittedName>
</protein>
<dbReference type="Proteomes" id="UP000256884">
    <property type="component" value="Unassembled WGS sequence"/>
</dbReference>